<evidence type="ECO:0000313" key="2">
    <source>
        <dbReference type="Proteomes" id="UP000055048"/>
    </source>
</evidence>
<evidence type="ECO:0000313" key="1">
    <source>
        <dbReference type="EMBL" id="KRX38210.1"/>
    </source>
</evidence>
<dbReference type="EMBL" id="JYDJ01000277">
    <property type="protein sequence ID" value="KRX38210.1"/>
    <property type="molecule type" value="Genomic_DNA"/>
</dbReference>
<sequence>MRNFEEQLDHEILYRFYTFGKSDTIYAKQKSPAIYFESSRIATNQLRSLIINASMHALNVQLKALRIGGIQLRKEAY</sequence>
<protein>
    <submittedName>
        <fullName evidence="1">Uncharacterized protein</fullName>
    </submittedName>
</protein>
<gene>
    <name evidence="1" type="ORF">T05_6302</name>
</gene>
<comment type="caution">
    <text evidence="1">The sequence shown here is derived from an EMBL/GenBank/DDBJ whole genome shotgun (WGS) entry which is preliminary data.</text>
</comment>
<reference evidence="1 2" key="1">
    <citation type="submission" date="2015-01" db="EMBL/GenBank/DDBJ databases">
        <title>Evolution of Trichinella species and genotypes.</title>
        <authorList>
            <person name="Korhonen P.K."/>
            <person name="Edoardo P."/>
            <person name="Giuseppe L.R."/>
            <person name="Gasser R.B."/>
        </authorList>
    </citation>
    <scope>NUCLEOTIDE SEQUENCE [LARGE SCALE GENOMIC DNA]</scope>
    <source>
        <strain evidence="1">ISS417</strain>
    </source>
</reference>
<accession>A0A0V0TGR5</accession>
<proteinExistence type="predicted"/>
<organism evidence="1 2">
    <name type="scientific">Trichinella murrelli</name>
    <dbReference type="NCBI Taxonomy" id="144512"/>
    <lineage>
        <taxon>Eukaryota</taxon>
        <taxon>Metazoa</taxon>
        <taxon>Ecdysozoa</taxon>
        <taxon>Nematoda</taxon>
        <taxon>Enoplea</taxon>
        <taxon>Dorylaimia</taxon>
        <taxon>Trichinellida</taxon>
        <taxon>Trichinellidae</taxon>
        <taxon>Trichinella</taxon>
    </lineage>
</organism>
<dbReference type="Proteomes" id="UP000055048">
    <property type="component" value="Unassembled WGS sequence"/>
</dbReference>
<dbReference type="OrthoDB" id="10509626at2759"/>
<name>A0A0V0TGR5_9BILA</name>
<keyword evidence="2" id="KW-1185">Reference proteome</keyword>
<dbReference type="AlphaFoldDB" id="A0A0V0TGR5"/>